<keyword evidence="1" id="KW-1133">Transmembrane helix</keyword>
<evidence type="ECO:0000256" key="1">
    <source>
        <dbReference type="SAM" id="Phobius"/>
    </source>
</evidence>
<proteinExistence type="predicted"/>
<dbReference type="RefSeq" id="YP_009101795.1">
    <property type="nucleotide sequence ID" value="NC_025447.1"/>
</dbReference>
<keyword evidence="1" id="KW-0472">Membrane</keyword>
<keyword evidence="1" id="KW-0812">Transmembrane</keyword>
<gene>
    <name evidence="2" type="primary">208</name>
    <name evidence="2" type="ORF">PBI_121Q_208</name>
</gene>
<evidence type="ECO:0000313" key="2">
    <source>
        <dbReference type="EMBL" id="AIT14098.1"/>
    </source>
</evidence>
<feature type="transmembrane region" description="Helical" evidence="1">
    <location>
        <begin position="70"/>
        <end position="92"/>
    </location>
</feature>
<evidence type="ECO:0000313" key="3">
    <source>
        <dbReference type="Proteomes" id="UP000029889"/>
    </source>
</evidence>
<dbReference type="EMBL" id="KM507819">
    <property type="protein sequence ID" value="AIT14098.1"/>
    <property type="molecule type" value="Genomic_DNA"/>
</dbReference>
<protein>
    <submittedName>
        <fullName evidence="2">Uncharacterized protein</fullName>
    </submittedName>
</protein>
<keyword evidence="3" id="KW-1185">Reference proteome</keyword>
<dbReference type="Proteomes" id="UP000029889">
    <property type="component" value="Segment"/>
</dbReference>
<dbReference type="KEGG" id="vg:22111248"/>
<dbReference type="GeneID" id="22111248"/>
<name>A0A097EXG2_9CAUD</name>
<accession>A0A097EXG2</accession>
<feature type="transmembrane region" description="Helical" evidence="1">
    <location>
        <begin position="6"/>
        <end position="29"/>
    </location>
</feature>
<reference evidence="2 3" key="1">
    <citation type="submission" date="2014-09" db="EMBL/GenBank/DDBJ databases">
        <authorList>
            <person name="Lapin J.S."/>
            <person name="Pope W.H."/>
            <person name="Hua J."/>
            <person name="Ford M.E."/>
            <person name="Conway J.F."/>
            <person name="Hatfull G.F."/>
            <person name="Hendrix R.W."/>
        </authorList>
    </citation>
    <scope>NUCLEOTIDE SEQUENCE [LARGE SCALE GENOMIC DNA]</scope>
</reference>
<sequence length="113" mass="13057">MIYYTNMFAYAVACIYIVYFLFGGVLCFFKYKTLFNRMYPNHPIVVVLLILSVSQIIVETTMGISSVHYSFGTIVIITMLIAYILVLGYGIFGNIGMKMYHRIKTLRDNLPER</sequence>
<feature type="transmembrane region" description="Helical" evidence="1">
    <location>
        <begin position="41"/>
        <end position="58"/>
    </location>
</feature>
<organism evidence="2 3">
    <name type="scientific">Escherichia phage 121Q</name>
    <dbReference type="NCBI Taxonomy" id="1555202"/>
    <lineage>
        <taxon>Viruses</taxon>
        <taxon>Duplodnaviria</taxon>
        <taxon>Heunggongvirae</taxon>
        <taxon>Uroviricota</taxon>
        <taxon>Caudoviricetes</taxon>
        <taxon>Asteriusvirus</taxon>
        <taxon>Asteriusvirus av121Q</taxon>
    </lineage>
</organism>